<dbReference type="Gene3D" id="3.90.1600.10">
    <property type="entry name" value="Palm domain of DNA polymerase"/>
    <property type="match status" value="1"/>
</dbReference>
<dbReference type="AlphaFoldDB" id="A0A3R6VGF3"/>
<evidence type="ECO:0000256" key="1">
    <source>
        <dbReference type="SAM" id="MobiDB-lite"/>
    </source>
</evidence>
<proteinExistence type="predicted"/>
<reference evidence="2 3" key="1">
    <citation type="submission" date="2018-07" db="EMBL/GenBank/DDBJ databases">
        <title>Genome sequences of six Lactobacillus spp. isolated from bumble bee guts.</title>
        <authorList>
            <person name="Motta E.V.S."/>
            <person name="Moran N.A."/>
        </authorList>
    </citation>
    <scope>NUCLEOTIDE SEQUENCE [LARGE SCALE GENOMIC DNA]</scope>
    <source>
        <strain evidence="2 3">LV-8.1</strain>
    </source>
</reference>
<organism evidence="2 3">
    <name type="scientific">Bombilactobacillus bombi</name>
    <dbReference type="NCBI Taxonomy" id="1303590"/>
    <lineage>
        <taxon>Bacteria</taxon>
        <taxon>Bacillati</taxon>
        <taxon>Bacillota</taxon>
        <taxon>Bacilli</taxon>
        <taxon>Lactobacillales</taxon>
        <taxon>Lactobacillaceae</taxon>
        <taxon>Bombilactobacillus</taxon>
    </lineage>
</organism>
<name>A0A3R6VGF3_9LACO</name>
<protein>
    <submittedName>
        <fullName evidence="2">Uncharacterized protein</fullName>
    </submittedName>
</protein>
<dbReference type="SUPFAM" id="SSF56672">
    <property type="entry name" value="DNA/RNA polymerases"/>
    <property type="match status" value="1"/>
</dbReference>
<feature type="compositionally biased region" description="Basic and acidic residues" evidence="1">
    <location>
        <begin position="808"/>
        <end position="817"/>
    </location>
</feature>
<dbReference type="RefSeq" id="WP_118910609.1">
    <property type="nucleotide sequence ID" value="NZ_QOCS01000009.1"/>
</dbReference>
<dbReference type="InterPro" id="IPR043502">
    <property type="entry name" value="DNA/RNA_pol_sf"/>
</dbReference>
<dbReference type="InterPro" id="IPR023211">
    <property type="entry name" value="DNA_pol_palm_dom_sf"/>
</dbReference>
<comment type="caution">
    <text evidence="2">The sequence shown here is derived from an EMBL/GenBank/DDBJ whole genome shotgun (WGS) entry which is preliminary data.</text>
</comment>
<evidence type="ECO:0000313" key="2">
    <source>
        <dbReference type="EMBL" id="RHW46795.1"/>
    </source>
</evidence>
<dbReference type="EMBL" id="QOCS01000009">
    <property type="protein sequence ID" value="RHW46795.1"/>
    <property type="molecule type" value="Genomic_DNA"/>
</dbReference>
<dbReference type="InterPro" id="IPR007499">
    <property type="entry name" value="ERF_bacteria_virus"/>
</dbReference>
<feature type="region of interest" description="Disordered" evidence="1">
    <location>
        <begin position="780"/>
        <end position="824"/>
    </location>
</feature>
<dbReference type="Proteomes" id="UP000284822">
    <property type="component" value="Unassembled WGS sequence"/>
</dbReference>
<accession>A0A3R6VGF3</accession>
<gene>
    <name evidence="2" type="ORF">DS832_04720</name>
</gene>
<sequence>MINYLVYDIEVFAEDWIVIIYNVQTKSTHVIHNDLKQVQKIFNKEDNRLFVGFNNKHYDDYIILTMLNGGSNSVIKEHNDWIISGKKPWEFPFIQYQKKPFYSSDLRDDLPINLSLKAIEANMNQSIVETGVPFDIKRKLTKQELETEIKYCSSDVQNTARLLSKRQRYLYAKFTLAQIKNFEPRYALSLTNAKLTAVFLDAKKHQYSDEFDYSINKNLEIGKYQEVLEFFKAPIEFTKKRLTKELQTIKSKGKTASLERQLKELTNVYQTSLDTKIAGVPHTYAWGGLHGARPNYFIKADAEHKILTVDVSSYYPSLMIQYQYLSRNVPHPEKFEEVYHQRIEAKNNGDKPTASALKLVLNTTYGASKNQYNDLFDPRQANAICVNGQLLLTDLIDKLEAVSSFELIQTNTDGIIIRFLKSKESEIEQVLKAWENRTHLSMERTIMKVIAQKDVNNYVMKKGESYVYQNGQKVVIEPDIDAIKTKGGYVSLYEGGDFRNKSLVVLNKALVNYFMEGVDPVETIEKDTTVTDFQLIAKTGSTYDKTVWEVNEKDVEVQRVNRVYATKDTAKGSLFKIKANGRRDKISNLPEHCDIDNDNTQKIEQIDKQFYIDLAEKRIADYLGNKEIKKMPATKKSTTKKTEELDISKLNLFQKLSKLRVDFLNEEVKKSGINRFAEYKYFELEDIVPVATKLLDKYHLTAIVSFTDTQARMRVVDQDSAVRDDRGISICDFEDFTSPMVELSVKGMNAIQAMGAVETYQRRYLYFMLLDVVEHDEIDAGQSTKKVEKEKPKSPAKTTTSKRPASATERKSDKEKITNANGEMDETVKKAIIKGLKKLRAKDDKYEPFIAKAKEKIKDDLTQKQGEHLLEKVGAKVAE</sequence>
<evidence type="ECO:0000313" key="3">
    <source>
        <dbReference type="Proteomes" id="UP000284822"/>
    </source>
</evidence>
<dbReference type="Pfam" id="PF04404">
    <property type="entry name" value="ERF"/>
    <property type="match status" value="1"/>
</dbReference>